<evidence type="ECO:0000256" key="1">
    <source>
        <dbReference type="ARBA" id="ARBA00034117"/>
    </source>
</evidence>
<organism evidence="3 4">
    <name type="scientific">Alkalihalophilus pseudofirmus</name>
    <name type="common">Bacillus pseudofirmus</name>
    <dbReference type="NCBI Taxonomy" id="79885"/>
    <lineage>
        <taxon>Bacteria</taxon>
        <taxon>Bacillati</taxon>
        <taxon>Bacillota</taxon>
        <taxon>Bacilli</taxon>
        <taxon>Bacillales</taxon>
        <taxon>Bacillaceae</taxon>
        <taxon>Alkalihalophilus</taxon>
    </lineage>
</organism>
<comment type="similarity">
    <text evidence="1">In the N-terminal section; belongs to the LXG family.</text>
</comment>
<reference evidence="3" key="1">
    <citation type="submission" date="2023-10" db="EMBL/GenBank/DDBJ databases">
        <title>Screening of Alkalihalophilus pseudofirmusBZ-TG-HK211 and Its Alleviation of Salt Stress on Rapeseed Growth.</title>
        <authorList>
            <person name="Zhao B."/>
            <person name="Guo T."/>
        </authorList>
    </citation>
    <scope>NUCLEOTIDE SEQUENCE</scope>
    <source>
        <strain evidence="3">BZ-TG-HK211</strain>
    </source>
</reference>
<dbReference type="Proteomes" id="UP001285636">
    <property type="component" value="Unassembled WGS sequence"/>
</dbReference>
<feature type="domain" description="LXG" evidence="2">
    <location>
        <begin position="1"/>
        <end position="234"/>
    </location>
</feature>
<dbReference type="EMBL" id="JAWJAY010000001">
    <property type="protein sequence ID" value="MDV2884714.1"/>
    <property type="molecule type" value="Genomic_DNA"/>
</dbReference>
<dbReference type="AlphaFoldDB" id="A0AAJ2L0Y2"/>
<evidence type="ECO:0000313" key="4">
    <source>
        <dbReference type="Proteomes" id="UP001285636"/>
    </source>
</evidence>
<proteinExistence type="inferred from homology"/>
<dbReference type="RefSeq" id="WP_323466169.1">
    <property type="nucleotide sequence ID" value="NZ_CP144224.1"/>
</dbReference>
<sequence length="632" mass="70071">MKTLDVSGLHRGIDEIKTKIEYQQEQLKQIETSVMGIVRLSDSLKGEGGTAIRRFYQECHLPFIHYLTGTLAQYEQLLMQMKSSLQALEPASNGRIQESFLEQEVENGLKQVELVTTALTNQTNATMQKVQDIVYLKPLQDDEVRQYVQKAKQIKDQTLEQLHQFDYEQAAALGPVETDTHVMQSYIKEIQAMFKEGAGLNQGSINLMINHSSHMLLMNKLAQRNMSPNLLHTNQLNSLHTNWQDPITFNQWYNPSCAKPVTAANATAEAEDTGGFFKGAWQGIAKAFTDTVDGIKRLVTEPVEVLNETVDFITDVADDPSLLLDIGHALWISFDENVINGTASTRGEWIGYTSAIIGGSVLGDKGLSKVSQAGRLGQLGGKPGYSSHHQLQLQLAAQNSLNQTANAATNARGLTHIRELAQQSMNRAGAAVQQMTPNAGLQPALAGIPHNVINTNGMRNQLGEINQANLIKVEQGAGVRSVGSRGEVTPKKKPVPDWLKDRWEAGNNFNKENRPRYPYNEVELEAKELGGKKYVVDSYAPNKEIVSRKFTQLSEVQEKTAKSYLNEITKKYSSGSKISDSTFNPNALKGGRLKGELLLEVPVQNKPIPHTILDEATKNRIIIRDTKGRVYN</sequence>
<dbReference type="Pfam" id="PF04740">
    <property type="entry name" value="LXG"/>
    <property type="match status" value="1"/>
</dbReference>
<evidence type="ECO:0000259" key="2">
    <source>
        <dbReference type="PROSITE" id="PS51756"/>
    </source>
</evidence>
<gene>
    <name evidence="3" type="ORF">RYX45_05955</name>
</gene>
<protein>
    <submittedName>
        <fullName evidence="3">LXG domain-containing protein</fullName>
    </submittedName>
</protein>
<dbReference type="InterPro" id="IPR006829">
    <property type="entry name" value="LXG_dom"/>
</dbReference>
<evidence type="ECO:0000313" key="3">
    <source>
        <dbReference type="EMBL" id="MDV2884714.1"/>
    </source>
</evidence>
<comment type="caution">
    <text evidence="3">The sequence shown here is derived from an EMBL/GenBank/DDBJ whole genome shotgun (WGS) entry which is preliminary data.</text>
</comment>
<accession>A0AAJ2L0Y2</accession>
<name>A0AAJ2L0Y2_ALKPS</name>
<dbReference type="PROSITE" id="PS51756">
    <property type="entry name" value="LXG"/>
    <property type="match status" value="1"/>
</dbReference>